<reference evidence="3" key="2">
    <citation type="submission" date="2013-07" db="EMBL/GenBank/DDBJ databases">
        <authorList>
            <consortium name="The Broad Institute Genome Sequencing Platform"/>
            <person name="Cuomo C."/>
            <person name="Litvintseva A."/>
            <person name="Chen Y."/>
            <person name="Heitman J."/>
            <person name="Sun S."/>
            <person name="Springer D."/>
            <person name="Dromer F."/>
            <person name="Young S.K."/>
            <person name="Zeng Q."/>
            <person name="Gargeya S."/>
            <person name="Fitzgerald M."/>
            <person name="Abouelleil A."/>
            <person name="Alvarado L."/>
            <person name="Berlin A.M."/>
            <person name="Chapman S.B."/>
            <person name="Dewar J."/>
            <person name="Goldberg J."/>
            <person name="Griggs A."/>
            <person name="Gujja S."/>
            <person name="Hansen M."/>
            <person name="Howarth C."/>
            <person name="Imamovic A."/>
            <person name="Larimer J."/>
            <person name="McCowan C."/>
            <person name="Murphy C."/>
            <person name="Pearson M."/>
            <person name="Priest M."/>
            <person name="Roberts A."/>
            <person name="Saif S."/>
            <person name="Shea T."/>
            <person name="Sykes S."/>
            <person name="Wortman J."/>
            <person name="Nusbaum C."/>
            <person name="Birren B."/>
        </authorList>
    </citation>
    <scope>NUCLEOTIDE SEQUENCE</scope>
    <source>
        <strain evidence="3">CBS 10118</strain>
    </source>
</reference>
<dbReference type="AlphaFoldDB" id="A0A1B9G6I6"/>
<dbReference type="GeneID" id="30208734"/>
<dbReference type="Proteomes" id="UP000092730">
    <property type="component" value="Chromosome 1"/>
</dbReference>
<feature type="chain" id="PRO_5042334852" evidence="1">
    <location>
        <begin position="21"/>
        <end position="199"/>
    </location>
</feature>
<proteinExistence type="predicted"/>
<organism evidence="2">
    <name type="scientific">Kwoniella bestiolae CBS 10118</name>
    <dbReference type="NCBI Taxonomy" id="1296100"/>
    <lineage>
        <taxon>Eukaryota</taxon>
        <taxon>Fungi</taxon>
        <taxon>Dikarya</taxon>
        <taxon>Basidiomycota</taxon>
        <taxon>Agaricomycotina</taxon>
        <taxon>Tremellomycetes</taxon>
        <taxon>Tremellales</taxon>
        <taxon>Cryptococcaceae</taxon>
        <taxon>Kwoniella</taxon>
    </lineage>
</organism>
<reference evidence="2" key="3">
    <citation type="submission" date="2014-01" db="EMBL/GenBank/DDBJ databases">
        <title>Evolution of pathogenesis and genome organization in the Tremellales.</title>
        <authorList>
            <person name="Cuomo C."/>
            <person name="Litvintseva A."/>
            <person name="Heitman J."/>
            <person name="Chen Y."/>
            <person name="Sun S."/>
            <person name="Springer D."/>
            <person name="Dromer F."/>
            <person name="Young S."/>
            <person name="Zeng Q."/>
            <person name="Chapman S."/>
            <person name="Gujja S."/>
            <person name="Saif S."/>
            <person name="Birren B."/>
        </authorList>
    </citation>
    <scope>NUCLEOTIDE SEQUENCE</scope>
    <source>
        <strain evidence="2">CBS 10118</strain>
    </source>
</reference>
<feature type="signal peptide" evidence="1">
    <location>
        <begin position="1"/>
        <end position="20"/>
    </location>
</feature>
<reference evidence="2" key="1">
    <citation type="submission" date="2013-07" db="EMBL/GenBank/DDBJ databases">
        <title>The Genome Sequence of Cryptococcus bestiolae CBS10118.</title>
        <authorList>
            <consortium name="The Broad Institute Genome Sequencing Platform"/>
            <person name="Cuomo C."/>
            <person name="Litvintseva A."/>
            <person name="Chen Y."/>
            <person name="Heitman J."/>
            <person name="Sun S."/>
            <person name="Springer D."/>
            <person name="Dromer F."/>
            <person name="Young S.K."/>
            <person name="Zeng Q."/>
            <person name="Gargeya S."/>
            <person name="Fitzgerald M."/>
            <person name="Abouelleil A."/>
            <person name="Alvarado L."/>
            <person name="Berlin A.M."/>
            <person name="Chapman S.B."/>
            <person name="Dewar J."/>
            <person name="Goldberg J."/>
            <person name="Griggs A."/>
            <person name="Gujja S."/>
            <person name="Hansen M."/>
            <person name="Howarth C."/>
            <person name="Imamovic A."/>
            <person name="Larimer J."/>
            <person name="McCowan C."/>
            <person name="Murphy C."/>
            <person name="Pearson M."/>
            <person name="Priest M."/>
            <person name="Roberts A."/>
            <person name="Saif S."/>
            <person name="Shea T."/>
            <person name="Sykes S."/>
            <person name="Wortman J."/>
            <person name="Nusbaum C."/>
            <person name="Birren B."/>
        </authorList>
    </citation>
    <scope>NUCLEOTIDE SEQUENCE [LARGE SCALE GENOMIC DNA]</scope>
    <source>
        <strain evidence="2">CBS 10118</strain>
    </source>
</reference>
<keyword evidence="1" id="KW-0732">Signal</keyword>
<reference evidence="3" key="4">
    <citation type="submission" date="2024-02" db="EMBL/GenBank/DDBJ databases">
        <title>Comparative genomics of Cryptococcus and Kwoniella reveals pathogenesis evolution and contrasting modes of karyotype evolution via chromosome fusion or intercentromeric recombination.</title>
        <authorList>
            <person name="Coelho M.A."/>
            <person name="David-Palma M."/>
            <person name="Shea T."/>
            <person name="Bowers K."/>
            <person name="McGinley-Smith S."/>
            <person name="Mohammad A.W."/>
            <person name="Gnirke A."/>
            <person name="Yurkov A.M."/>
            <person name="Nowrousian M."/>
            <person name="Sun S."/>
            <person name="Cuomo C.A."/>
            <person name="Heitman J."/>
        </authorList>
    </citation>
    <scope>NUCLEOTIDE SEQUENCE</scope>
    <source>
        <strain evidence="3">CBS 10118</strain>
    </source>
</reference>
<accession>A0A1B9G6I6</accession>
<name>A0A1B9G6I6_9TREE</name>
<evidence type="ECO:0000256" key="1">
    <source>
        <dbReference type="SAM" id="SignalP"/>
    </source>
</evidence>
<dbReference type="KEGG" id="kbi:30208734"/>
<dbReference type="RefSeq" id="XP_019047719.1">
    <property type="nucleotide sequence ID" value="XM_019190971.1"/>
</dbReference>
<dbReference type="EMBL" id="CP144541">
    <property type="protein sequence ID" value="WVW78995.1"/>
    <property type="molecule type" value="Genomic_DNA"/>
</dbReference>
<dbReference type="OrthoDB" id="2565871at2759"/>
<dbReference type="VEuPathDB" id="FungiDB:I302_04335"/>
<protein>
    <submittedName>
        <fullName evidence="2">Uncharacterized protein</fullName>
    </submittedName>
</protein>
<sequence>MTMISTLIPILGFLATSITAINVHSSVWLPEYTRIGNQWGELDGPWGPGFAQDQFSRSQLAGEGTTKTDADGWNRREVFWYIYKNTGTMRYKTVEEGAQPINPLGKEYILWNMTCYDAVHVSSDDAANYLQKLDLSVETIVRPWGGYDWESLKGKANFYCPKGQCIHDQCRGKDAPTWDHSIFDQQHNNDTATRVPIDQ</sequence>
<dbReference type="EMBL" id="KI894020">
    <property type="protein sequence ID" value="OCF26649.1"/>
    <property type="molecule type" value="Genomic_DNA"/>
</dbReference>
<evidence type="ECO:0000313" key="3">
    <source>
        <dbReference type="EMBL" id="WVW78995.1"/>
    </source>
</evidence>
<evidence type="ECO:0000313" key="4">
    <source>
        <dbReference type="Proteomes" id="UP000092730"/>
    </source>
</evidence>
<gene>
    <name evidence="2" type="ORF">I302_04335</name>
    <name evidence="3" type="ORF">I302_100958</name>
</gene>
<keyword evidence="4" id="KW-1185">Reference proteome</keyword>
<evidence type="ECO:0000313" key="2">
    <source>
        <dbReference type="EMBL" id="OCF26649.1"/>
    </source>
</evidence>